<evidence type="ECO:0000313" key="3">
    <source>
        <dbReference type="Proteomes" id="UP000823893"/>
    </source>
</evidence>
<dbReference type="AlphaFoldDB" id="A0A9D2N434"/>
<gene>
    <name evidence="2" type="ORF">H9935_04185</name>
</gene>
<evidence type="ECO:0000259" key="1">
    <source>
        <dbReference type="Pfam" id="PF13349"/>
    </source>
</evidence>
<name>A0A9D2N434_9FIRM</name>
<comment type="caution">
    <text evidence="2">The sequence shown here is derived from an EMBL/GenBank/DDBJ whole genome shotgun (WGS) entry which is preliminary data.</text>
</comment>
<reference evidence="2" key="2">
    <citation type="submission" date="2021-04" db="EMBL/GenBank/DDBJ databases">
        <authorList>
            <person name="Gilroy R."/>
        </authorList>
    </citation>
    <scope>NUCLEOTIDE SEQUENCE</scope>
    <source>
        <strain evidence="2">ChiSxjej6B18-287</strain>
    </source>
</reference>
<proteinExistence type="predicted"/>
<evidence type="ECO:0000313" key="2">
    <source>
        <dbReference type="EMBL" id="HJC09997.1"/>
    </source>
</evidence>
<protein>
    <submittedName>
        <fullName evidence="2">DUF4097 domain-containing protein</fullName>
    </submittedName>
</protein>
<accession>A0A9D2N434</accession>
<dbReference type="InterPro" id="IPR025164">
    <property type="entry name" value="Toastrack_DUF4097"/>
</dbReference>
<dbReference type="Gene3D" id="2.160.20.120">
    <property type="match status" value="1"/>
</dbReference>
<dbReference type="EMBL" id="DWWV01000045">
    <property type="protein sequence ID" value="HJC09997.1"/>
    <property type="molecule type" value="Genomic_DNA"/>
</dbReference>
<organism evidence="2 3">
    <name type="scientific">Candidatus Blautia merdigallinarum</name>
    <dbReference type="NCBI Taxonomy" id="2838495"/>
    <lineage>
        <taxon>Bacteria</taxon>
        <taxon>Bacillati</taxon>
        <taxon>Bacillota</taxon>
        <taxon>Clostridia</taxon>
        <taxon>Lachnospirales</taxon>
        <taxon>Lachnospiraceae</taxon>
        <taxon>Blautia</taxon>
    </lineage>
</organism>
<dbReference type="Proteomes" id="UP000823893">
    <property type="component" value="Unassembled WGS sequence"/>
</dbReference>
<dbReference type="Pfam" id="PF13349">
    <property type="entry name" value="DUF4097"/>
    <property type="match status" value="1"/>
</dbReference>
<sequence length="298" mass="32840">MKKFTKIALITALVMLVTGGILTAGGILFGASPKAFLDGLERSTENNHVFYRWFGTNWLERLTDLDDLEEMGEEWENYWEERGESWTRDWSDETGVRNMDWSEASQRGSIEASRVKSLYVTAEAGEIRIQPSPDEKIWVSGSGLDSSLYVADFDIDTGVLTVSRSDGLVNSSRSLLIQIPQDKVFEELYLNSSAGSLEAEGKLAAGSCDIDVEAGNLEVELLEADDSTLSCNAGRLRIKYVGRLEDYTADVRVDSGALDLDGESVDGFHEGTFGAISSDKTMNIENSAGNIRIDFENQ</sequence>
<reference evidence="2" key="1">
    <citation type="journal article" date="2021" name="PeerJ">
        <title>Extensive microbial diversity within the chicken gut microbiome revealed by metagenomics and culture.</title>
        <authorList>
            <person name="Gilroy R."/>
            <person name="Ravi A."/>
            <person name="Getino M."/>
            <person name="Pursley I."/>
            <person name="Horton D.L."/>
            <person name="Alikhan N.F."/>
            <person name="Baker D."/>
            <person name="Gharbi K."/>
            <person name="Hall N."/>
            <person name="Watson M."/>
            <person name="Adriaenssens E.M."/>
            <person name="Foster-Nyarko E."/>
            <person name="Jarju S."/>
            <person name="Secka A."/>
            <person name="Antonio M."/>
            <person name="Oren A."/>
            <person name="Chaudhuri R.R."/>
            <person name="La Ragione R."/>
            <person name="Hildebrand F."/>
            <person name="Pallen M.J."/>
        </authorList>
    </citation>
    <scope>NUCLEOTIDE SEQUENCE</scope>
    <source>
        <strain evidence="2">ChiSxjej6B18-287</strain>
    </source>
</reference>
<feature type="domain" description="DUF4097" evidence="1">
    <location>
        <begin position="117"/>
        <end position="296"/>
    </location>
</feature>